<keyword evidence="11" id="KW-1185">Reference proteome</keyword>
<evidence type="ECO:0000256" key="2">
    <source>
        <dbReference type="ARBA" id="ARBA00022448"/>
    </source>
</evidence>
<dbReference type="PANTHER" id="PTHR23521">
    <property type="entry name" value="TRANSPORTER MFS SUPERFAMILY"/>
    <property type="match status" value="1"/>
</dbReference>
<organism evidence="10 11">
    <name type="scientific">Allorhizobium borbori</name>
    <dbReference type="NCBI Taxonomy" id="485907"/>
    <lineage>
        <taxon>Bacteria</taxon>
        <taxon>Pseudomonadati</taxon>
        <taxon>Pseudomonadota</taxon>
        <taxon>Alphaproteobacteria</taxon>
        <taxon>Hyphomicrobiales</taxon>
        <taxon>Rhizobiaceae</taxon>
        <taxon>Rhizobium/Agrobacterium group</taxon>
        <taxon>Allorhizobium</taxon>
    </lineage>
</organism>
<feature type="transmembrane region" description="Helical" evidence="8">
    <location>
        <begin position="241"/>
        <end position="259"/>
    </location>
</feature>
<keyword evidence="2" id="KW-0813">Transport</keyword>
<dbReference type="InterPro" id="IPR036259">
    <property type="entry name" value="MFS_trans_sf"/>
</dbReference>
<feature type="compositionally biased region" description="Polar residues" evidence="7">
    <location>
        <begin position="407"/>
        <end position="420"/>
    </location>
</feature>
<feature type="transmembrane region" description="Helical" evidence="8">
    <location>
        <begin position="12"/>
        <end position="35"/>
    </location>
</feature>
<feature type="transmembrane region" description="Helical" evidence="8">
    <location>
        <begin position="104"/>
        <end position="125"/>
    </location>
</feature>
<evidence type="ECO:0000256" key="4">
    <source>
        <dbReference type="ARBA" id="ARBA00022692"/>
    </source>
</evidence>
<dbReference type="CDD" id="cd17477">
    <property type="entry name" value="MFS_YcaD_like"/>
    <property type="match status" value="1"/>
</dbReference>
<feature type="transmembrane region" description="Helical" evidence="8">
    <location>
        <begin position="47"/>
        <end position="67"/>
    </location>
</feature>
<feature type="transmembrane region" description="Helical" evidence="8">
    <location>
        <begin position="165"/>
        <end position="188"/>
    </location>
</feature>
<feature type="transmembrane region" description="Helical" evidence="8">
    <location>
        <begin position="137"/>
        <end position="159"/>
    </location>
</feature>
<keyword evidence="3" id="KW-1003">Cell membrane</keyword>
<feature type="transmembrane region" description="Helical" evidence="8">
    <location>
        <begin position="295"/>
        <end position="315"/>
    </location>
</feature>
<dbReference type="Pfam" id="PF07690">
    <property type="entry name" value="MFS_1"/>
    <property type="match status" value="1"/>
</dbReference>
<dbReference type="GO" id="GO:0022857">
    <property type="term" value="F:transmembrane transporter activity"/>
    <property type="evidence" value="ECO:0007669"/>
    <property type="project" value="InterPro"/>
</dbReference>
<sequence length="420" mass="44156">MDSQVPGTASPLSIAAIILSMTILALGNGIIFTYVPYTLARSPETQWAAGFAIAAVAFGGLIGSVIAGPLIRRAGHARLFAASFALVIVSEAIIAIGVNPWAWVLARGIFGAAGNMNFIITQSWINHAASNDWRGKAMSFFYMTYVIGLGFGALLLGQLPEATNIAPVVAIIFCAIAILPVSLTRLPIPPAPASVKVNLRLAWRNSPVALIGILASGALSTSVQSFTPVYAAVNGVSQETIATLMFVMALGLLFVQYPLGALSDRIDRRYVLILTCAIIAVAGFFALGVSFSSFILLLIVFSVLAGSSEAIYSIASAHASDRADPSYFVPLASTLLIAWSISATIVPLGISALTPILGPKTFLFTAILVAIAYAAFTLLRLRQRPPSAEEERDGFEMRSAQVPDATALTQPVSENAGENP</sequence>
<dbReference type="PROSITE" id="PS50850">
    <property type="entry name" value="MFS"/>
    <property type="match status" value="1"/>
</dbReference>
<evidence type="ECO:0000256" key="5">
    <source>
        <dbReference type="ARBA" id="ARBA00022989"/>
    </source>
</evidence>
<evidence type="ECO:0000313" key="10">
    <source>
        <dbReference type="EMBL" id="MBB4103786.1"/>
    </source>
</evidence>
<dbReference type="InterPro" id="IPR047200">
    <property type="entry name" value="MFS_YcaD-like"/>
</dbReference>
<protein>
    <submittedName>
        <fullName evidence="10">MFS family permease</fullName>
    </submittedName>
</protein>
<dbReference type="InterPro" id="IPR020846">
    <property type="entry name" value="MFS_dom"/>
</dbReference>
<dbReference type="GO" id="GO:0005886">
    <property type="term" value="C:plasma membrane"/>
    <property type="evidence" value="ECO:0007669"/>
    <property type="project" value="UniProtKB-SubCell"/>
</dbReference>
<evidence type="ECO:0000256" key="6">
    <source>
        <dbReference type="ARBA" id="ARBA00023136"/>
    </source>
</evidence>
<feature type="transmembrane region" description="Helical" evidence="8">
    <location>
        <begin position="327"/>
        <end position="350"/>
    </location>
</feature>
<evidence type="ECO:0000256" key="1">
    <source>
        <dbReference type="ARBA" id="ARBA00004651"/>
    </source>
</evidence>
<reference evidence="10 11" key="1">
    <citation type="submission" date="2020-08" db="EMBL/GenBank/DDBJ databases">
        <title>Genomic Encyclopedia of Type Strains, Phase IV (KMG-IV): sequencing the most valuable type-strain genomes for metagenomic binning, comparative biology and taxonomic classification.</title>
        <authorList>
            <person name="Goeker M."/>
        </authorList>
    </citation>
    <scope>NUCLEOTIDE SEQUENCE [LARGE SCALE GENOMIC DNA]</scope>
    <source>
        <strain evidence="10 11">DSM 26385</strain>
    </source>
</reference>
<evidence type="ECO:0000256" key="8">
    <source>
        <dbReference type="SAM" id="Phobius"/>
    </source>
</evidence>
<feature type="transmembrane region" description="Helical" evidence="8">
    <location>
        <begin position="271"/>
        <end position="289"/>
    </location>
</feature>
<gene>
    <name evidence="10" type="ORF">GGQ66_002354</name>
</gene>
<dbReference type="RefSeq" id="WP_183792634.1">
    <property type="nucleotide sequence ID" value="NZ_JACIDU010000008.1"/>
</dbReference>
<feature type="transmembrane region" description="Helical" evidence="8">
    <location>
        <begin position="79"/>
        <end position="98"/>
    </location>
</feature>
<dbReference type="AlphaFoldDB" id="A0A7W6K3X5"/>
<feature type="transmembrane region" description="Helical" evidence="8">
    <location>
        <begin position="208"/>
        <end position="229"/>
    </location>
</feature>
<evidence type="ECO:0000259" key="9">
    <source>
        <dbReference type="PROSITE" id="PS50850"/>
    </source>
</evidence>
<keyword evidence="6 8" id="KW-0472">Membrane</keyword>
<keyword evidence="4 8" id="KW-0812">Transmembrane</keyword>
<feature type="domain" description="Major facilitator superfamily (MFS) profile" evidence="9">
    <location>
        <begin position="13"/>
        <end position="384"/>
    </location>
</feature>
<evidence type="ECO:0000313" key="11">
    <source>
        <dbReference type="Proteomes" id="UP000584824"/>
    </source>
</evidence>
<accession>A0A7W6K3X5</accession>
<dbReference type="SUPFAM" id="SSF103473">
    <property type="entry name" value="MFS general substrate transporter"/>
    <property type="match status" value="1"/>
</dbReference>
<comment type="caution">
    <text evidence="10">The sequence shown here is derived from an EMBL/GenBank/DDBJ whole genome shotgun (WGS) entry which is preliminary data.</text>
</comment>
<evidence type="ECO:0000256" key="7">
    <source>
        <dbReference type="SAM" id="MobiDB-lite"/>
    </source>
</evidence>
<dbReference type="PANTHER" id="PTHR23521:SF2">
    <property type="entry name" value="TRANSPORTER MFS SUPERFAMILY"/>
    <property type="match status" value="1"/>
</dbReference>
<dbReference type="Gene3D" id="1.20.1250.20">
    <property type="entry name" value="MFS general substrate transporter like domains"/>
    <property type="match status" value="2"/>
</dbReference>
<comment type="subcellular location">
    <subcellularLocation>
        <location evidence="1">Cell membrane</location>
        <topology evidence="1">Multi-pass membrane protein</topology>
    </subcellularLocation>
</comment>
<feature type="region of interest" description="Disordered" evidence="7">
    <location>
        <begin position="386"/>
        <end position="420"/>
    </location>
</feature>
<evidence type="ECO:0000256" key="3">
    <source>
        <dbReference type="ARBA" id="ARBA00022475"/>
    </source>
</evidence>
<dbReference type="EMBL" id="JACIDU010000008">
    <property type="protein sequence ID" value="MBB4103786.1"/>
    <property type="molecule type" value="Genomic_DNA"/>
</dbReference>
<dbReference type="Proteomes" id="UP000584824">
    <property type="component" value="Unassembled WGS sequence"/>
</dbReference>
<proteinExistence type="predicted"/>
<feature type="transmembrane region" description="Helical" evidence="8">
    <location>
        <begin position="362"/>
        <end position="381"/>
    </location>
</feature>
<dbReference type="InterPro" id="IPR011701">
    <property type="entry name" value="MFS"/>
</dbReference>
<name>A0A7W6K3X5_9HYPH</name>
<keyword evidence="5 8" id="KW-1133">Transmembrane helix</keyword>